<dbReference type="Pfam" id="PF00370">
    <property type="entry name" value="FGGY_N"/>
    <property type="match status" value="1"/>
</dbReference>
<keyword evidence="6" id="KW-0684">Rhamnose metabolism</keyword>
<keyword evidence="2" id="KW-0808">Transferase</keyword>
<dbReference type="Gene3D" id="3.30.420.40">
    <property type="match status" value="2"/>
</dbReference>
<reference evidence="9" key="1">
    <citation type="submission" date="2022-07" db="EMBL/GenBank/DDBJ databases">
        <title>Complete Genome Sequence of the Radioresistant Bacterium Deinococcus aetherius ST0316, Isolated from the Air Dust collected in Lower Stratosphere above Japan.</title>
        <authorList>
            <person name="Satoh K."/>
            <person name="Hagiwara K."/>
            <person name="Katsumata K."/>
            <person name="Kubo A."/>
            <person name="Yokobori S."/>
            <person name="Yamagishi A."/>
            <person name="Oono Y."/>
            <person name="Narumi I."/>
        </authorList>
    </citation>
    <scope>NUCLEOTIDE SEQUENCE</scope>
    <source>
        <strain evidence="9">ST0316</strain>
        <plasmid evidence="9">pDAETH-2</plasmid>
    </source>
</reference>
<sequence length="498" mass="52437">MSAEGQGSRHVAVDLGASSGRVALGTVQGGRLSVEILHRFPNGGVPVRGGLYWDVLGLWREILHGLRLASGRGPVASVGVNSWAVDYGLLDDGGELLGGVHHYRSARLGGVMERVRARLGDGTIYGATGIQFLPFNTLYQLAAEPPERLARARTLLMVPDLLHFWLCGARVTERTNASTTQLFEPRTGEWAPSLLEALNLPTHFLPPIALPGTDLGELSPEVVRETGLHGTRVIAPATHDTASAVAAVPAAAGETGWAYVSSGTWSLVGVETPGPVLTDAACAANLTNEAGVNGTTRLLKNVMGLWIVQECRRAWGNPDFAALYEGAGNVPAGGPLIDPDDARFLPPGLDMPARVQASCAQTGQPVPRTPAEIVRCVLESLAHRTADVLEQLEAVQGQPIRTVHVVGGGAQNGLLNRRVADLSGRTVVAGPVEATLMGNLLVQAEASGSVPRGSVREVVRASGALTTFPPGGPVPAGERERFRELTVRRRADEVVSQD</sequence>
<keyword evidence="3" id="KW-0547">Nucleotide-binding</keyword>
<organism evidence="9 10">
    <name type="scientific">Deinococcus aetherius</name>
    <dbReference type="NCBI Taxonomy" id="200252"/>
    <lineage>
        <taxon>Bacteria</taxon>
        <taxon>Thermotogati</taxon>
        <taxon>Deinococcota</taxon>
        <taxon>Deinococci</taxon>
        <taxon>Deinococcales</taxon>
        <taxon>Deinococcaceae</taxon>
        <taxon>Deinococcus</taxon>
    </lineage>
</organism>
<dbReference type="InterPro" id="IPR018485">
    <property type="entry name" value="FGGY_C"/>
</dbReference>
<protein>
    <submittedName>
        <fullName evidence="9">Carbohydrate kinase</fullName>
    </submittedName>
</protein>
<dbReference type="SUPFAM" id="SSF53067">
    <property type="entry name" value="Actin-like ATPase domain"/>
    <property type="match status" value="2"/>
</dbReference>
<geneLocation type="plasmid" evidence="9 10">
    <name>pDAETH-2</name>
</geneLocation>
<evidence type="ECO:0000256" key="3">
    <source>
        <dbReference type="ARBA" id="ARBA00022741"/>
    </source>
</evidence>
<feature type="domain" description="Carbohydrate kinase FGGY C-terminal" evidence="8">
    <location>
        <begin position="258"/>
        <end position="445"/>
    </location>
</feature>
<dbReference type="InterPro" id="IPR018484">
    <property type="entry name" value="FGGY_N"/>
</dbReference>
<evidence type="ECO:0000313" key="9">
    <source>
        <dbReference type="EMBL" id="BDP44054.1"/>
    </source>
</evidence>
<evidence type="ECO:0000256" key="4">
    <source>
        <dbReference type="ARBA" id="ARBA00022777"/>
    </source>
</evidence>
<evidence type="ECO:0000313" key="10">
    <source>
        <dbReference type="Proteomes" id="UP001064971"/>
    </source>
</evidence>
<dbReference type="GO" id="GO:0016301">
    <property type="term" value="F:kinase activity"/>
    <property type="evidence" value="ECO:0007669"/>
    <property type="project" value="UniProtKB-KW"/>
</dbReference>
<dbReference type="PANTHER" id="PTHR43095:SF5">
    <property type="entry name" value="XYLULOSE KINASE"/>
    <property type="match status" value="1"/>
</dbReference>
<proteinExistence type="inferred from homology"/>
<dbReference type="EMBL" id="AP026562">
    <property type="protein sequence ID" value="BDP44054.1"/>
    <property type="molecule type" value="Genomic_DNA"/>
</dbReference>
<evidence type="ECO:0000256" key="2">
    <source>
        <dbReference type="ARBA" id="ARBA00022679"/>
    </source>
</evidence>
<dbReference type="Pfam" id="PF02782">
    <property type="entry name" value="FGGY_C"/>
    <property type="match status" value="1"/>
</dbReference>
<evidence type="ECO:0000256" key="1">
    <source>
        <dbReference type="ARBA" id="ARBA00009156"/>
    </source>
</evidence>
<keyword evidence="5" id="KW-0067">ATP-binding</keyword>
<feature type="domain" description="Carbohydrate kinase FGGY N-terminal" evidence="7">
    <location>
        <begin position="49"/>
        <end position="245"/>
    </location>
</feature>
<keyword evidence="4 9" id="KW-0418">Kinase</keyword>
<dbReference type="PANTHER" id="PTHR43095">
    <property type="entry name" value="SUGAR KINASE"/>
    <property type="match status" value="1"/>
</dbReference>
<dbReference type="CDD" id="cd07771">
    <property type="entry name" value="ASKHA_NBD_FGGY_RhaB-like"/>
    <property type="match status" value="1"/>
</dbReference>
<evidence type="ECO:0000259" key="7">
    <source>
        <dbReference type="Pfam" id="PF00370"/>
    </source>
</evidence>
<keyword evidence="10" id="KW-1185">Reference proteome</keyword>
<dbReference type="InterPro" id="IPR050406">
    <property type="entry name" value="FGGY_Carb_Kinase"/>
</dbReference>
<keyword evidence="9" id="KW-0614">Plasmid</keyword>
<comment type="similarity">
    <text evidence="1">Belongs to the FGGY kinase family.</text>
</comment>
<dbReference type="RefSeq" id="WP_264778413.1">
    <property type="nucleotide sequence ID" value="NZ_AP026562.1"/>
</dbReference>
<evidence type="ECO:0000256" key="5">
    <source>
        <dbReference type="ARBA" id="ARBA00022840"/>
    </source>
</evidence>
<evidence type="ECO:0000259" key="8">
    <source>
        <dbReference type="Pfam" id="PF02782"/>
    </source>
</evidence>
<gene>
    <name evidence="9" type="ORF">DAETH_40230</name>
</gene>
<dbReference type="InterPro" id="IPR013449">
    <property type="entry name" value="Rhamnulokinase"/>
</dbReference>
<dbReference type="Proteomes" id="UP001064971">
    <property type="component" value="Plasmid pDAETH-2"/>
</dbReference>
<name>A0ABM8AJQ0_9DEIO</name>
<accession>A0ABM8AJQ0</accession>
<evidence type="ECO:0000256" key="6">
    <source>
        <dbReference type="ARBA" id="ARBA00023308"/>
    </source>
</evidence>
<dbReference type="InterPro" id="IPR043129">
    <property type="entry name" value="ATPase_NBD"/>
</dbReference>